<dbReference type="OrthoDB" id="413520at2759"/>
<dbReference type="AlphaFoldDB" id="A0A0C9T6Z3"/>
<dbReference type="GO" id="GO:0008757">
    <property type="term" value="F:S-adenosylmethionine-dependent methyltransferase activity"/>
    <property type="evidence" value="ECO:0007669"/>
    <property type="project" value="UniProtKB-ARBA"/>
</dbReference>
<accession>A0A0C9T6Z3</accession>
<proteinExistence type="predicted"/>
<dbReference type="PANTHER" id="PTHR14614:SF161">
    <property type="match status" value="1"/>
</dbReference>
<name>A0A0C9T6Z3_PLICR</name>
<evidence type="ECO:0000313" key="1">
    <source>
        <dbReference type="EMBL" id="KII85089.1"/>
    </source>
</evidence>
<reference evidence="1 2" key="1">
    <citation type="submission" date="2014-06" db="EMBL/GenBank/DDBJ databases">
        <title>Evolutionary Origins and Diversification of the Mycorrhizal Mutualists.</title>
        <authorList>
            <consortium name="DOE Joint Genome Institute"/>
            <consortium name="Mycorrhizal Genomics Consortium"/>
            <person name="Kohler A."/>
            <person name="Kuo A."/>
            <person name="Nagy L.G."/>
            <person name="Floudas D."/>
            <person name="Copeland A."/>
            <person name="Barry K.W."/>
            <person name="Cichocki N."/>
            <person name="Veneault-Fourrey C."/>
            <person name="LaButti K."/>
            <person name="Lindquist E.A."/>
            <person name="Lipzen A."/>
            <person name="Lundell T."/>
            <person name="Morin E."/>
            <person name="Murat C."/>
            <person name="Riley R."/>
            <person name="Ohm R."/>
            <person name="Sun H."/>
            <person name="Tunlid A."/>
            <person name="Henrissat B."/>
            <person name="Grigoriev I.V."/>
            <person name="Hibbett D.S."/>
            <person name="Martin F."/>
        </authorList>
    </citation>
    <scope>NUCLEOTIDE SEQUENCE [LARGE SCALE GENOMIC DNA]</scope>
    <source>
        <strain evidence="1 2">FD-325 SS-3</strain>
    </source>
</reference>
<dbReference type="HOGENOM" id="CLU_039535_0_0_1"/>
<gene>
    <name evidence="1" type="ORF">PLICRDRAFT_116434</name>
</gene>
<dbReference type="Pfam" id="PF10294">
    <property type="entry name" value="Methyltransf_16"/>
    <property type="match status" value="1"/>
</dbReference>
<dbReference type="InterPro" id="IPR019410">
    <property type="entry name" value="Methyltransf_16"/>
</dbReference>
<dbReference type="GO" id="GO:0005829">
    <property type="term" value="C:cytosol"/>
    <property type="evidence" value="ECO:0007669"/>
    <property type="project" value="TreeGrafter"/>
</dbReference>
<evidence type="ECO:0000313" key="2">
    <source>
        <dbReference type="Proteomes" id="UP000053263"/>
    </source>
</evidence>
<organism evidence="1 2">
    <name type="scientific">Plicaturopsis crispa FD-325 SS-3</name>
    <dbReference type="NCBI Taxonomy" id="944288"/>
    <lineage>
        <taxon>Eukaryota</taxon>
        <taxon>Fungi</taxon>
        <taxon>Dikarya</taxon>
        <taxon>Basidiomycota</taxon>
        <taxon>Agaricomycotina</taxon>
        <taxon>Agaricomycetes</taxon>
        <taxon>Agaricomycetidae</taxon>
        <taxon>Amylocorticiales</taxon>
        <taxon>Amylocorticiaceae</taxon>
        <taxon>Plicatura</taxon>
        <taxon>Plicaturopsis crispa</taxon>
    </lineage>
</organism>
<dbReference type="EMBL" id="KN832568">
    <property type="protein sequence ID" value="KII85089.1"/>
    <property type="molecule type" value="Genomic_DNA"/>
</dbReference>
<keyword evidence="2" id="KW-1185">Reference proteome</keyword>
<dbReference type="Gene3D" id="3.40.50.150">
    <property type="entry name" value="Vaccinia Virus protein VP39"/>
    <property type="match status" value="1"/>
</dbReference>
<dbReference type="InterPro" id="IPR029063">
    <property type="entry name" value="SAM-dependent_MTases_sf"/>
</dbReference>
<dbReference type="Proteomes" id="UP000053263">
    <property type="component" value="Unassembled WGS sequence"/>
</dbReference>
<dbReference type="GO" id="GO:0032991">
    <property type="term" value="C:protein-containing complex"/>
    <property type="evidence" value="ECO:0007669"/>
    <property type="project" value="TreeGrafter"/>
</dbReference>
<dbReference type="PANTHER" id="PTHR14614">
    <property type="entry name" value="HEPATOCELLULAR CARCINOMA-ASSOCIATED ANTIGEN"/>
    <property type="match status" value="1"/>
</dbReference>
<protein>
    <submittedName>
        <fullName evidence="1">Unplaced genomic scaffold PLICRscaffold_15, whole genome shotgun sequence</fullName>
    </submittedName>
</protein>
<sequence>MVLHDHSVPNFPQNLAIRPSDIDPQFINGTKYARSFGFEGQQESIGKYGIAGRVWEAAYALTTYLDRHGTLDFDPPFIPDCNELEHQSFRIIELGSGTGIVSALMGETIARPQRDVIFATDLPEVCPLIEHNLRDLDRDVVRVRPLSWGNHEHALNILDELQKSGLEQGISHIICSDLVYFPELLGPLLRSLIQLSSPPFALSEPVTVVISYKVRSLAKETPFWSAFGTWFTFSPVLAKLRDGPHRDRWERFGSKLEGPVYVFVARRRPESFVWSVPADDWELLQGCGSRAGYDTFETLMLLSVMEEDDDDDDNEVQT</sequence>